<dbReference type="Pfam" id="PF09791">
    <property type="entry name" value="Oxidored-like"/>
    <property type="match status" value="1"/>
</dbReference>
<dbReference type="Proteomes" id="UP001222932">
    <property type="component" value="Unassembled WGS sequence"/>
</dbReference>
<reference evidence="3" key="2">
    <citation type="submission" date="2023-06" db="EMBL/GenBank/DDBJ databases">
        <authorList>
            <person name="Kobayashi Y."/>
            <person name="Kayamori A."/>
            <person name="Aoki K."/>
            <person name="Shiwa Y."/>
            <person name="Fujita N."/>
            <person name="Sugita T."/>
            <person name="Iwasaki W."/>
            <person name="Tanaka N."/>
            <person name="Takashima M."/>
        </authorList>
    </citation>
    <scope>NUCLEOTIDE SEQUENCE</scope>
    <source>
        <strain evidence="3">HIS016</strain>
    </source>
</reference>
<evidence type="ECO:0000313" key="3">
    <source>
        <dbReference type="EMBL" id="GMK55016.1"/>
    </source>
</evidence>
<organism evidence="3 4">
    <name type="scientific">Cutaneotrichosporon spelunceum</name>
    <dbReference type="NCBI Taxonomy" id="1672016"/>
    <lineage>
        <taxon>Eukaryota</taxon>
        <taxon>Fungi</taxon>
        <taxon>Dikarya</taxon>
        <taxon>Basidiomycota</taxon>
        <taxon>Agaricomycotina</taxon>
        <taxon>Tremellomycetes</taxon>
        <taxon>Trichosporonales</taxon>
        <taxon>Trichosporonaceae</taxon>
        <taxon>Cutaneotrichosporon</taxon>
    </lineage>
</organism>
<dbReference type="GO" id="GO:0005739">
    <property type="term" value="C:mitochondrion"/>
    <property type="evidence" value="ECO:0007669"/>
    <property type="project" value="TreeGrafter"/>
</dbReference>
<dbReference type="AlphaFoldDB" id="A0AAD3TQ99"/>
<dbReference type="PANTHER" id="PTHR21193">
    <property type="entry name" value="OXIDOREDUCTASE-LIKE DOMAIN-CONTAINING PROTEIN 1"/>
    <property type="match status" value="1"/>
</dbReference>
<proteinExistence type="predicted"/>
<accession>A0AAD3TQ99</accession>
<feature type="region of interest" description="Disordered" evidence="1">
    <location>
        <begin position="38"/>
        <end position="59"/>
    </location>
</feature>
<name>A0AAD3TQ99_9TREE</name>
<comment type="caution">
    <text evidence="3">The sequence shown here is derived from an EMBL/GenBank/DDBJ whole genome shotgun (WGS) entry which is preliminary data.</text>
</comment>
<sequence>MTQPRFLRSFTTALPNRSAAFPAQFRTLHSTPLTQRDLGARFRRPPPSAATTVVPPPPETDLLVPLVPPPPIPSGPREKVVEVEGVRIPPRPIAPGDEDCCMSGCVHCVLQIFVDDTDNYNSAFDQARAKLEDKGIPRAKWPAVMDEIGGPGQEAPKMDPMVSAFAELEAKLAGKAAAPPKPPKPAIDPGVAAFMALEAKIKQKQKSEAAESVAL</sequence>
<evidence type="ECO:0000259" key="2">
    <source>
        <dbReference type="Pfam" id="PF09791"/>
    </source>
</evidence>
<dbReference type="EMBL" id="BTCM01000002">
    <property type="protein sequence ID" value="GMK55016.1"/>
    <property type="molecule type" value="Genomic_DNA"/>
</dbReference>
<protein>
    <recommendedName>
        <fullName evidence="2">Oxidoreductase-like domain-containing protein</fullName>
    </recommendedName>
</protein>
<reference evidence="3" key="1">
    <citation type="journal article" date="2023" name="BMC Genomics">
        <title>Chromosome-level genome assemblies of Cutaneotrichosporon spp. (Trichosporonales, Basidiomycota) reveal imbalanced evolution between nucleotide sequences and chromosome synteny.</title>
        <authorList>
            <person name="Kobayashi Y."/>
            <person name="Kayamori A."/>
            <person name="Aoki K."/>
            <person name="Shiwa Y."/>
            <person name="Matsutani M."/>
            <person name="Fujita N."/>
            <person name="Sugita T."/>
            <person name="Iwasaki W."/>
            <person name="Tanaka N."/>
            <person name="Takashima M."/>
        </authorList>
    </citation>
    <scope>NUCLEOTIDE SEQUENCE</scope>
    <source>
        <strain evidence="3">HIS016</strain>
    </source>
</reference>
<evidence type="ECO:0000256" key="1">
    <source>
        <dbReference type="SAM" id="MobiDB-lite"/>
    </source>
</evidence>
<dbReference type="PANTHER" id="PTHR21193:SF3">
    <property type="entry name" value="OXIDOREDUCTASE-LIKE DOMAIN-CONTAINING PROTEIN 1"/>
    <property type="match status" value="1"/>
</dbReference>
<evidence type="ECO:0000313" key="4">
    <source>
        <dbReference type="Proteomes" id="UP001222932"/>
    </source>
</evidence>
<gene>
    <name evidence="3" type="ORF">CspeluHIS016_0200720</name>
</gene>
<feature type="domain" description="Oxidoreductase-like" evidence="2">
    <location>
        <begin position="83"/>
        <end position="128"/>
    </location>
</feature>
<keyword evidence="4" id="KW-1185">Reference proteome</keyword>
<dbReference type="InterPro" id="IPR039251">
    <property type="entry name" value="OXLD1"/>
</dbReference>
<dbReference type="InterPro" id="IPR019180">
    <property type="entry name" value="Oxidoreductase-like_N"/>
</dbReference>